<feature type="signal peptide" evidence="8">
    <location>
        <begin position="1"/>
        <end position="22"/>
    </location>
</feature>
<dbReference type="GO" id="GO:0016485">
    <property type="term" value="P:protein processing"/>
    <property type="evidence" value="ECO:0007669"/>
    <property type="project" value="TreeGrafter"/>
</dbReference>
<dbReference type="PANTHER" id="PTHR11733:SF167">
    <property type="entry name" value="FI17812P1-RELATED"/>
    <property type="match status" value="1"/>
</dbReference>
<keyword evidence="6" id="KW-0862">Zinc</keyword>
<dbReference type="PROSITE" id="PS51885">
    <property type="entry name" value="NEPRILYSIN"/>
    <property type="match status" value="1"/>
</dbReference>
<evidence type="ECO:0000256" key="1">
    <source>
        <dbReference type="ARBA" id="ARBA00001947"/>
    </source>
</evidence>
<dbReference type="GO" id="GO:0046872">
    <property type="term" value="F:metal ion binding"/>
    <property type="evidence" value="ECO:0007669"/>
    <property type="project" value="UniProtKB-KW"/>
</dbReference>
<dbReference type="SUPFAM" id="SSF55486">
    <property type="entry name" value="Metalloproteases ('zincins'), catalytic domain"/>
    <property type="match status" value="1"/>
</dbReference>
<evidence type="ECO:0000259" key="10">
    <source>
        <dbReference type="Pfam" id="PF05649"/>
    </source>
</evidence>
<dbReference type="InterPro" id="IPR008753">
    <property type="entry name" value="Peptidase_M13_N"/>
</dbReference>
<dbReference type="Pfam" id="PF01431">
    <property type="entry name" value="Peptidase_M13"/>
    <property type="match status" value="1"/>
</dbReference>
<evidence type="ECO:0000313" key="12">
    <source>
        <dbReference type="Proteomes" id="UP000887043"/>
    </source>
</evidence>
<name>A0AA37ME21_SEGBR</name>
<dbReference type="PRINTS" id="PR00786">
    <property type="entry name" value="NEPRILYSIN"/>
</dbReference>
<dbReference type="Gene3D" id="1.10.1380.10">
    <property type="entry name" value="Neutral endopeptidase , domain2"/>
    <property type="match status" value="1"/>
</dbReference>
<reference evidence="11" key="1">
    <citation type="submission" date="2021-08" db="EMBL/GenBank/DDBJ databases">
        <title>Prevotella lacticifex sp. nov., isolated from rumen of cow.</title>
        <authorList>
            <person name="Shinkai T."/>
            <person name="Ikeyama N."/>
            <person name="Kumagai M."/>
            <person name="Ohmori H."/>
            <person name="Sakamoto M."/>
            <person name="Ohkuma M."/>
            <person name="Mitsumori M."/>
        </authorList>
    </citation>
    <scope>NUCLEOTIDE SEQUENCE</scope>
    <source>
        <strain evidence="11">DSM 11371</strain>
    </source>
</reference>
<dbReference type="InterPro" id="IPR042089">
    <property type="entry name" value="Peptidase_M13_dom_2"/>
</dbReference>
<feature type="domain" description="Peptidase M13 N-terminal" evidence="10">
    <location>
        <begin position="35"/>
        <end position="414"/>
    </location>
</feature>
<feature type="domain" description="Peptidase M13 C-terminal" evidence="9">
    <location>
        <begin position="469"/>
        <end position="666"/>
    </location>
</feature>
<keyword evidence="7" id="KW-0482">Metalloprotease</keyword>
<dbReference type="Pfam" id="PF05649">
    <property type="entry name" value="Peptidase_M13_N"/>
    <property type="match status" value="1"/>
</dbReference>
<organism evidence="11 12">
    <name type="scientific">Segatella bryantii</name>
    <name type="common">Prevotella bryantii</name>
    <dbReference type="NCBI Taxonomy" id="77095"/>
    <lineage>
        <taxon>Bacteria</taxon>
        <taxon>Pseudomonadati</taxon>
        <taxon>Bacteroidota</taxon>
        <taxon>Bacteroidia</taxon>
        <taxon>Bacteroidales</taxon>
        <taxon>Prevotellaceae</taxon>
        <taxon>Segatella</taxon>
    </lineage>
</organism>
<comment type="cofactor">
    <cofactor evidence="1">
        <name>Zn(2+)</name>
        <dbReference type="ChEBI" id="CHEBI:29105"/>
    </cofactor>
</comment>
<protein>
    <submittedName>
        <fullName evidence="11">Peptidase M13</fullName>
    </submittedName>
</protein>
<keyword evidence="3" id="KW-0645">Protease</keyword>
<dbReference type="GO" id="GO:0005886">
    <property type="term" value="C:plasma membrane"/>
    <property type="evidence" value="ECO:0007669"/>
    <property type="project" value="TreeGrafter"/>
</dbReference>
<comment type="caution">
    <text evidence="11">The sequence shown here is derived from an EMBL/GenBank/DDBJ whole genome shotgun (WGS) entry which is preliminary data.</text>
</comment>
<keyword evidence="8" id="KW-0732">Signal</keyword>
<evidence type="ECO:0000256" key="7">
    <source>
        <dbReference type="ARBA" id="ARBA00023049"/>
    </source>
</evidence>
<proteinExistence type="inferred from homology"/>
<comment type="similarity">
    <text evidence="2">Belongs to the peptidase M13 family.</text>
</comment>
<gene>
    <name evidence="11" type="ORF">PRRU23_25250</name>
</gene>
<evidence type="ECO:0000256" key="3">
    <source>
        <dbReference type="ARBA" id="ARBA00022670"/>
    </source>
</evidence>
<dbReference type="InterPro" id="IPR000718">
    <property type="entry name" value="Peptidase_M13"/>
</dbReference>
<evidence type="ECO:0000256" key="4">
    <source>
        <dbReference type="ARBA" id="ARBA00022723"/>
    </source>
</evidence>
<evidence type="ECO:0000256" key="5">
    <source>
        <dbReference type="ARBA" id="ARBA00022801"/>
    </source>
</evidence>
<dbReference type="EMBL" id="BPTR01000001">
    <property type="protein sequence ID" value="GJG28825.1"/>
    <property type="molecule type" value="Genomic_DNA"/>
</dbReference>
<dbReference type="Proteomes" id="UP000887043">
    <property type="component" value="Unassembled WGS sequence"/>
</dbReference>
<accession>A0AA37ME21</accession>
<keyword evidence="4" id="KW-0479">Metal-binding</keyword>
<dbReference type="InterPro" id="IPR024079">
    <property type="entry name" value="MetalloPept_cat_dom_sf"/>
</dbReference>
<evidence type="ECO:0000259" key="9">
    <source>
        <dbReference type="Pfam" id="PF01431"/>
    </source>
</evidence>
<feature type="chain" id="PRO_5041222451" evidence="8">
    <location>
        <begin position="23"/>
        <end position="673"/>
    </location>
</feature>
<evidence type="ECO:0000256" key="6">
    <source>
        <dbReference type="ARBA" id="ARBA00022833"/>
    </source>
</evidence>
<dbReference type="InterPro" id="IPR018497">
    <property type="entry name" value="Peptidase_M13_C"/>
</dbReference>
<sequence>MRKIFFAVTMALACLGSTAQKAHVNKADMDLTAKPGDNFWQYAVGGWLKTHPLDAQHPQNGAFVDLDEQNNDRINKLIMNYAKKHLEQGTDGQKIGSLYRLYMDTISRNKMGYQPILPYLKQVRELKDRQSLLKLMYDFDAKGFNTTPWGISISMNPYNSSEIMMSAGHGGPSLAQEFYANPNEQQKAVVAARKALYKDFFKMVGYSDAEAQKKMEAEWAIEHAIGVKTFDQVKSRDPRARIHITTWQELKKDYKGLDWEAYRTALKYPTDFEKINVGQPDALHEVERVLAETSIEDLKSYMELQIIRSCAGYLSDDFTNRSFEYRKAVYGVKEQQPRWKRAVSFIDNNLGETIGKLYVKEYFPESSRQRVIKLIDDLKKAFEDRLNDNTWMSATTKQKAIEKLHAIYVNVGYPEKWDDQEKYIDIREDENMVENFIRISAATRKGMIEKYWNKPIDKHTMGCTPQTINAFYNPRFNSINFPAAILQPPFFDPEADYATNYGAIGVVIGHEMSHGFDDKGCQFDKDGNLINWWTDADKANYDKRTEVLANWFSQQEAVPGLNVNGKKTLGENIGDNGGINIAFRAFENRMKQEPLKDAEGFTPAQRFYLAYARVWASNSTPEYVAYAVNTDTHSPHMLRVNAALPMIDSWYKTFNIKKNCKMFIPSDQRARIW</sequence>
<dbReference type="RefSeq" id="WP_006281678.1">
    <property type="nucleotide sequence ID" value="NZ_BPTR01000001.1"/>
</dbReference>
<evidence type="ECO:0000313" key="11">
    <source>
        <dbReference type="EMBL" id="GJG28825.1"/>
    </source>
</evidence>
<dbReference type="GO" id="GO:0004222">
    <property type="term" value="F:metalloendopeptidase activity"/>
    <property type="evidence" value="ECO:0007669"/>
    <property type="project" value="InterPro"/>
</dbReference>
<evidence type="ECO:0000256" key="2">
    <source>
        <dbReference type="ARBA" id="ARBA00007357"/>
    </source>
</evidence>
<dbReference type="PANTHER" id="PTHR11733">
    <property type="entry name" value="ZINC METALLOPROTEASE FAMILY M13 NEPRILYSIN-RELATED"/>
    <property type="match status" value="1"/>
</dbReference>
<dbReference type="CDD" id="cd08662">
    <property type="entry name" value="M13"/>
    <property type="match status" value="1"/>
</dbReference>
<dbReference type="Gene3D" id="3.40.390.10">
    <property type="entry name" value="Collagenase (Catalytic Domain)"/>
    <property type="match status" value="1"/>
</dbReference>
<dbReference type="AlphaFoldDB" id="A0AA37ME21"/>
<evidence type="ECO:0000256" key="8">
    <source>
        <dbReference type="SAM" id="SignalP"/>
    </source>
</evidence>
<keyword evidence="5" id="KW-0378">Hydrolase</keyword>